<dbReference type="STRING" id="543379.A0A232FGI0"/>
<dbReference type="SUPFAM" id="SSF160059">
    <property type="entry name" value="PriA/YqbF domain"/>
    <property type="match status" value="1"/>
</dbReference>
<dbReference type="CDD" id="cd11713">
    <property type="entry name" value="GINS_A_psf3"/>
    <property type="match status" value="1"/>
</dbReference>
<keyword evidence="4" id="KW-1185">Reference proteome</keyword>
<name>A0A232FGI0_9HYME</name>
<dbReference type="GO" id="GO:0000811">
    <property type="term" value="C:GINS complex"/>
    <property type="evidence" value="ECO:0007669"/>
    <property type="project" value="UniProtKB-UniRule"/>
</dbReference>
<dbReference type="Proteomes" id="UP000215335">
    <property type="component" value="Unassembled WGS sequence"/>
</dbReference>
<evidence type="ECO:0000313" key="4">
    <source>
        <dbReference type="Proteomes" id="UP000215335"/>
    </source>
</evidence>
<dbReference type="InterPro" id="IPR055221">
    <property type="entry name" value="PSF3_N"/>
</dbReference>
<comment type="subunit">
    <text evidence="1">Component of the GINS complex.</text>
</comment>
<organism evidence="3 4">
    <name type="scientific">Trichomalopsis sarcophagae</name>
    <dbReference type="NCBI Taxonomy" id="543379"/>
    <lineage>
        <taxon>Eukaryota</taxon>
        <taxon>Metazoa</taxon>
        <taxon>Ecdysozoa</taxon>
        <taxon>Arthropoda</taxon>
        <taxon>Hexapoda</taxon>
        <taxon>Insecta</taxon>
        <taxon>Pterygota</taxon>
        <taxon>Neoptera</taxon>
        <taxon>Endopterygota</taxon>
        <taxon>Hymenoptera</taxon>
        <taxon>Apocrita</taxon>
        <taxon>Proctotrupomorpha</taxon>
        <taxon>Chalcidoidea</taxon>
        <taxon>Pteromalidae</taxon>
        <taxon>Pteromalinae</taxon>
        <taxon>Trichomalopsis</taxon>
    </lineage>
</organism>
<keyword evidence="1" id="KW-0235">DNA replication</keyword>
<feature type="domain" description="DNA replication complex GINS protein PSF3 N-terminal" evidence="2">
    <location>
        <begin position="10"/>
        <end position="61"/>
    </location>
</feature>
<protein>
    <recommendedName>
        <fullName evidence="1">DNA replication complex GINS protein PSF3</fullName>
    </recommendedName>
</protein>
<dbReference type="OrthoDB" id="10251744at2759"/>
<evidence type="ECO:0000259" key="2">
    <source>
        <dbReference type="Pfam" id="PF22466"/>
    </source>
</evidence>
<sequence>MSMLGLNSYFSITDILVTEERMHSEIKKLLPNLGFLCPSSDKQDLEPGTRIDLPLWLADALSKSRQPIVTCETPKIFKDSYKEILHADACAVELSKWCQHYYELGLHLPQMSVEDSSKLAEFLLEVFKSRFVVIIDWEHNVSTPALKGQISVLEKKLYLQGDIGRQQLLNWLNKGVKHIKTSTVLNNIRKRKRMDI</sequence>
<dbReference type="PANTHER" id="PTHR22768:SF0">
    <property type="entry name" value="DNA REPLICATION COMPLEX GINS PROTEIN PSF3"/>
    <property type="match status" value="1"/>
</dbReference>
<dbReference type="PANTHER" id="PTHR22768">
    <property type="entry name" value="DNA REPLICATION COMPLEX GINS PROTEIN PSF3"/>
    <property type="match status" value="1"/>
</dbReference>
<reference evidence="3 4" key="1">
    <citation type="journal article" date="2017" name="Curr. Biol.">
        <title>The Evolution of Venom by Co-option of Single-Copy Genes.</title>
        <authorList>
            <person name="Martinson E.O."/>
            <person name="Mrinalini"/>
            <person name="Kelkar Y.D."/>
            <person name="Chang C.H."/>
            <person name="Werren J.H."/>
        </authorList>
    </citation>
    <scope>NUCLEOTIDE SEQUENCE [LARGE SCALE GENOMIC DNA]</scope>
    <source>
        <strain evidence="3 4">Alberta</strain>
        <tissue evidence="3">Whole body</tissue>
    </source>
</reference>
<dbReference type="SUPFAM" id="SSF158573">
    <property type="entry name" value="GINS helical bundle-like"/>
    <property type="match status" value="1"/>
</dbReference>
<proteinExistence type="inferred from homology"/>
<comment type="similarity">
    <text evidence="1">Belongs to the GINS3/PSF3 family.</text>
</comment>
<dbReference type="InterPro" id="IPR038437">
    <property type="entry name" value="GINS_Psf3_sf"/>
</dbReference>
<dbReference type="Gene3D" id="1.20.58.2050">
    <property type="match status" value="1"/>
</dbReference>
<dbReference type="GO" id="GO:1902975">
    <property type="term" value="P:mitotic DNA replication initiation"/>
    <property type="evidence" value="ECO:0007669"/>
    <property type="project" value="TreeGrafter"/>
</dbReference>
<dbReference type="InterPro" id="IPR010492">
    <property type="entry name" value="GINS_Psf3"/>
</dbReference>
<dbReference type="InterPro" id="IPR036224">
    <property type="entry name" value="GINS_bundle-like_dom_sf"/>
</dbReference>
<dbReference type="AlphaFoldDB" id="A0A232FGI0"/>
<evidence type="ECO:0000256" key="1">
    <source>
        <dbReference type="RuleBase" id="RU367161"/>
    </source>
</evidence>
<keyword evidence="1" id="KW-0539">Nucleus</keyword>
<comment type="caution">
    <text evidence="3">The sequence shown here is derived from an EMBL/GenBank/DDBJ whole genome shotgun (WGS) entry which is preliminary data.</text>
</comment>
<evidence type="ECO:0000313" key="3">
    <source>
        <dbReference type="EMBL" id="OXU29795.1"/>
    </source>
</evidence>
<comment type="function">
    <text evidence="1">The GINS complex plays an essential role in the initiation of DNA replication.</text>
</comment>
<dbReference type="EMBL" id="NNAY01000238">
    <property type="protein sequence ID" value="OXU29795.1"/>
    <property type="molecule type" value="Genomic_DNA"/>
</dbReference>
<gene>
    <name evidence="3" type="ORF">TSAR_007157</name>
</gene>
<dbReference type="CDD" id="cd21693">
    <property type="entry name" value="GINS_B_Psf3"/>
    <property type="match status" value="1"/>
</dbReference>
<dbReference type="Pfam" id="PF22466">
    <property type="entry name" value="PSF3_N"/>
    <property type="match status" value="1"/>
</dbReference>
<comment type="subcellular location">
    <subcellularLocation>
        <location evidence="1">Nucleus</location>
    </subcellularLocation>
</comment>
<accession>A0A232FGI0</accession>